<evidence type="ECO:0000313" key="11">
    <source>
        <dbReference type="EMBL" id="PFZ28024.1"/>
    </source>
</evidence>
<evidence type="ECO:0000256" key="1">
    <source>
        <dbReference type="ARBA" id="ARBA00011900"/>
    </source>
</evidence>
<reference evidence="11 12" key="1">
    <citation type="submission" date="2017-09" db="EMBL/GenBank/DDBJ databases">
        <title>Large-scale bioinformatics analysis of Bacillus genomes uncovers conserved roles of natural products in bacterial physiology.</title>
        <authorList>
            <consortium name="Agbiome Team Llc"/>
            <person name="Bleich R.M."/>
            <person name="Grubbs K.J."/>
            <person name="Santa Maria K.C."/>
            <person name="Allen S.E."/>
            <person name="Farag S."/>
            <person name="Shank E.A."/>
            <person name="Bowers A."/>
        </authorList>
    </citation>
    <scope>NUCLEOTIDE SEQUENCE [LARGE SCALE GENOMIC DNA]</scope>
    <source>
        <strain evidence="11 12">AFS080080</strain>
    </source>
</reference>
<evidence type="ECO:0000256" key="3">
    <source>
        <dbReference type="ARBA" id="ARBA00022679"/>
    </source>
</evidence>
<dbReference type="Pfam" id="PF07669">
    <property type="entry name" value="Eco57I"/>
    <property type="match status" value="1"/>
</dbReference>
<feature type="domain" description="BsuBI/PstI restriction endonuclease HTH" evidence="10">
    <location>
        <begin position="527"/>
        <end position="664"/>
    </location>
</feature>
<dbReference type="GO" id="GO:0032259">
    <property type="term" value="P:methylation"/>
    <property type="evidence" value="ECO:0007669"/>
    <property type="project" value="UniProtKB-KW"/>
</dbReference>
<dbReference type="GO" id="GO:0009007">
    <property type="term" value="F:site-specific DNA-methyltransferase (adenine-specific) activity"/>
    <property type="evidence" value="ECO:0007669"/>
    <property type="project" value="UniProtKB-EC"/>
</dbReference>
<dbReference type="GO" id="GO:0009307">
    <property type="term" value="P:DNA restriction-modification system"/>
    <property type="evidence" value="ECO:0007669"/>
    <property type="project" value="UniProtKB-KW"/>
</dbReference>
<dbReference type="Proteomes" id="UP000223311">
    <property type="component" value="Unassembled WGS sequence"/>
</dbReference>
<dbReference type="InterPro" id="IPR050953">
    <property type="entry name" value="N4_N6_ade-DNA_methylase"/>
</dbReference>
<evidence type="ECO:0000256" key="4">
    <source>
        <dbReference type="ARBA" id="ARBA00022691"/>
    </source>
</evidence>
<dbReference type="InterPro" id="IPR009528">
    <property type="entry name" value="Restrct_endonuc_II_BsuBI_C"/>
</dbReference>
<accession>A0A2B5IT52</accession>
<feature type="domain" description="BsuBI/PstI restriction endonuclease" evidence="8">
    <location>
        <begin position="676"/>
        <end position="828"/>
    </location>
</feature>
<dbReference type="AlphaFoldDB" id="A0A2B5IT52"/>
<organism evidence="11 12">
    <name type="scientific">Bacillus wiedmannii</name>
    <dbReference type="NCBI Taxonomy" id="1890302"/>
    <lineage>
        <taxon>Bacteria</taxon>
        <taxon>Bacillati</taxon>
        <taxon>Bacillota</taxon>
        <taxon>Bacilli</taxon>
        <taxon>Bacillales</taxon>
        <taxon>Bacillaceae</taxon>
        <taxon>Bacillus</taxon>
        <taxon>Bacillus cereus group</taxon>
    </lineage>
</organism>
<dbReference type="GO" id="GO:0003677">
    <property type="term" value="F:DNA binding"/>
    <property type="evidence" value="ECO:0007669"/>
    <property type="project" value="UniProtKB-KW"/>
</dbReference>
<evidence type="ECO:0000259" key="9">
    <source>
        <dbReference type="Pfam" id="PF07669"/>
    </source>
</evidence>
<dbReference type="PANTHER" id="PTHR33841">
    <property type="entry name" value="DNA METHYLTRANSFERASE YEEA-RELATED"/>
    <property type="match status" value="1"/>
</dbReference>
<comment type="caution">
    <text evidence="11">The sequence shown here is derived from an EMBL/GenBank/DDBJ whole genome shotgun (WGS) entry which is preliminary data.</text>
</comment>
<dbReference type="GO" id="GO:0009036">
    <property type="term" value="F:type II site-specific deoxyribonuclease activity"/>
    <property type="evidence" value="ECO:0007669"/>
    <property type="project" value="InterPro"/>
</dbReference>
<evidence type="ECO:0000256" key="7">
    <source>
        <dbReference type="ARBA" id="ARBA00047942"/>
    </source>
</evidence>
<dbReference type="EMBL" id="NVGE01000027">
    <property type="protein sequence ID" value="PFZ28024.1"/>
    <property type="molecule type" value="Genomic_DNA"/>
</dbReference>
<dbReference type="InterPro" id="IPR029063">
    <property type="entry name" value="SAM-dependent_MTases_sf"/>
</dbReference>
<dbReference type="InterPro" id="IPR041963">
    <property type="entry name" value="BsuBI/PstI_C_sf"/>
</dbReference>
<dbReference type="InterPro" id="IPR041454">
    <property type="entry name" value="BsuBI/PstI_N"/>
</dbReference>
<keyword evidence="5" id="KW-0680">Restriction system</keyword>
<evidence type="ECO:0000256" key="5">
    <source>
        <dbReference type="ARBA" id="ARBA00022747"/>
    </source>
</evidence>
<dbReference type="RefSeq" id="WP_098577413.1">
    <property type="nucleotide sequence ID" value="NZ_NVGE01000027.1"/>
</dbReference>
<sequence>MSSELIDSSDVLRFVEKASINVNEISAAKKKKEIGQYFTSSLVAEFMAERVNFKKSNIKILDPGSGTGMLTAALVARIVKEKKKNVHLEIDLFENDEKVLPFLYETMEMCKGVMERQGNKLSYKVHAEDFILVHKHLFEACLLDEEKSTKKYDLVISNPPYYKLNKNHIYSQILKEYVHGQPNIYFMFMVIAEKLLVEEGQLVFITPRSYCSGAYFERFRDLFFKSVDPDHFHLFESRKGNFKSENVLQETIILSGFKRKEKRPYITISSSLSLNIQESYSEEVFNKSLIIDSTDQINLIRLPVNKEQSKILQVFDNWSNNLTLMNMNISTGLVVAFRHKEYIKDYDEKDSYPLLYMKNLKQLEVAFPLEQNNQGIVFEAIEKRLVVPASNYVLLKRFTSKEQKKRIDCGTYLAKKYAFKMLGLENHLNYIYKIDEGLSEVEALGVAAFLNSNLVDQYFRIVNGNTQVNASDIRPLPFPEYDFIVKLGRDILKKRIGYPDVDAILEEEFINETKQNVEEHLELGEMNKEEQAKSILLQLGLPKKQQNKRSALSLLALVDIKEDDEWSAAQKRLLRIVDIMDFMAKNYDQVYAPNSREAIRRQTVHQFEQANLIERNPDDPSRPTHSGNTVYAVTDEFLSVVKTYGTNQWLEKVTEFKQQFSTLSQKYEQKRNKTRIPVKIGEEEAVSLSVGEHKVLQKQIVEDFGAIFAAGSELVYLGDAEKEYLYIKAPELEELNIPPFSYDKLPDVVLYDRKRNWLFLIEAVTSHGPVSPKRLYELEKILESCSAGRIYVTAFPDMSAFKKYADDIAWDTEVWFADAPEHMMHLNGDRFLGPRKYL</sequence>
<dbReference type="EC" id="2.1.1.72" evidence="1"/>
<dbReference type="PRINTS" id="PR00507">
    <property type="entry name" value="N12N6MTFRASE"/>
</dbReference>
<dbReference type="Gene3D" id="3.40.50.150">
    <property type="entry name" value="Vaccinia Virus protein VP39"/>
    <property type="match status" value="1"/>
</dbReference>
<dbReference type="GO" id="GO:0000287">
    <property type="term" value="F:magnesium ion binding"/>
    <property type="evidence" value="ECO:0007669"/>
    <property type="project" value="InterPro"/>
</dbReference>
<dbReference type="PROSITE" id="PS00092">
    <property type="entry name" value="N6_MTASE"/>
    <property type="match status" value="1"/>
</dbReference>
<keyword evidence="2" id="KW-0489">Methyltransferase</keyword>
<evidence type="ECO:0000256" key="2">
    <source>
        <dbReference type="ARBA" id="ARBA00022603"/>
    </source>
</evidence>
<name>A0A2B5IT52_9BACI</name>
<comment type="catalytic activity">
    <reaction evidence="7">
        <text>a 2'-deoxyadenosine in DNA + S-adenosyl-L-methionine = an N(6)-methyl-2'-deoxyadenosine in DNA + S-adenosyl-L-homocysteine + H(+)</text>
        <dbReference type="Rhea" id="RHEA:15197"/>
        <dbReference type="Rhea" id="RHEA-COMP:12418"/>
        <dbReference type="Rhea" id="RHEA-COMP:12419"/>
        <dbReference type="ChEBI" id="CHEBI:15378"/>
        <dbReference type="ChEBI" id="CHEBI:57856"/>
        <dbReference type="ChEBI" id="CHEBI:59789"/>
        <dbReference type="ChEBI" id="CHEBI:90615"/>
        <dbReference type="ChEBI" id="CHEBI:90616"/>
        <dbReference type="EC" id="2.1.1.72"/>
    </reaction>
</comment>
<dbReference type="PANTHER" id="PTHR33841:SF6">
    <property type="entry name" value="TYPE II METHYLTRANSFERASE M.HINDII"/>
    <property type="match status" value="1"/>
</dbReference>
<dbReference type="Gene3D" id="1.10.10.1820">
    <property type="entry name" value="BsuBI/PstI restriction endonuclease-like"/>
    <property type="match status" value="1"/>
</dbReference>
<keyword evidence="6" id="KW-0238">DNA-binding</keyword>
<evidence type="ECO:0000259" key="8">
    <source>
        <dbReference type="Pfam" id="PF06616"/>
    </source>
</evidence>
<keyword evidence="4" id="KW-0949">S-adenosyl-L-methionine</keyword>
<dbReference type="InterPro" id="IPR041962">
    <property type="entry name" value="BsuBI/PstI_N_sf"/>
</dbReference>
<dbReference type="Pfam" id="PF06616">
    <property type="entry name" value="BsuBI_PstI_RE"/>
    <property type="match status" value="1"/>
</dbReference>
<dbReference type="SUPFAM" id="SSF53335">
    <property type="entry name" value="S-adenosyl-L-methionine-dependent methyltransferases"/>
    <property type="match status" value="1"/>
</dbReference>
<gene>
    <name evidence="11" type="ORF">COL66_18505</name>
</gene>
<feature type="domain" description="Type II methyltransferase M.TaqI-like" evidence="9">
    <location>
        <begin position="127"/>
        <end position="235"/>
    </location>
</feature>
<evidence type="ECO:0000313" key="12">
    <source>
        <dbReference type="Proteomes" id="UP000223311"/>
    </source>
</evidence>
<evidence type="ECO:0000256" key="6">
    <source>
        <dbReference type="ARBA" id="ARBA00023125"/>
    </source>
</evidence>
<protein>
    <recommendedName>
        <fullName evidence="1">site-specific DNA-methyltransferase (adenine-specific)</fullName>
        <ecNumber evidence="1">2.1.1.72</ecNumber>
    </recommendedName>
</protein>
<proteinExistence type="predicted"/>
<dbReference type="Pfam" id="PF17728">
    <property type="entry name" value="BsuBI_PstI_RE_N"/>
    <property type="match status" value="1"/>
</dbReference>
<dbReference type="InterPro" id="IPR002052">
    <property type="entry name" value="DNA_methylase_N6_adenine_CS"/>
</dbReference>
<dbReference type="InterPro" id="IPR011639">
    <property type="entry name" value="MethylTrfase_TaqI-like_dom"/>
</dbReference>
<evidence type="ECO:0000259" key="10">
    <source>
        <dbReference type="Pfam" id="PF17728"/>
    </source>
</evidence>
<keyword evidence="3" id="KW-0808">Transferase</keyword>
<dbReference type="Gene3D" id="3.40.1350.80">
    <property type="match status" value="1"/>
</dbReference>